<evidence type="ECO:0000256" key="3">
    <source>
        <dbReference type="ARBA" id="ARBA00043024"/>
    </source>
</evidence>
<sequence>MPMATTIGGTDYTNIMPSTVFTTVY</sequence>
<protein>
    <recommendedName>
        <fullName evidence="2">Non-structural protein of 4.8 kDa</fullName>
    </recommendedName>
    <alternativeName>
        <fullName evidence="3">4.8 kDa accessory protein</fullName>
    </alternativeName>
</protein>
<accession>A0A411D552</accession>
<evidence type="ECO:0000256" key="1">
    <source>
        <dbReference type="ARBA" id="ARBA00009395"/>
    </source>
</evidence>
<dbReference type="InterPro" id="IPR005603">
    <property type="entry name" value="Corona_NS4"/>
</dbReference>
<reference evidence="4" key="1">
    <citation type="submission" date="2018-04" db="EMBL/GenBank/DDBJ databases">
        <title>Characterisation of the 3' region of canine respiratory coronavirus from New Zealand.</title>
        <authorList>
            <person name="More G."/>
            <person name="Biggs P."/>
            <person name="Dunowska M."/>
            <person name="Cave N.J."/>
        </authorList>
    </citation>
    <scope>NUCLEOTIDE SEQUENCE</scope>
    <source>
        <strain evidence="4">NZ.046/16</strain>
    </source>
</reference>
<name>A0A411D552_9BETC</name>
<evidence type="ECO:0000256" key="2">
    <source>
        <dbReference type="ARBA" id="ARBA00039905"/>
    </source>
</evidence>
<comment type="similarity">
    <text evidence="1">Belongs to the coronaviruses ns4/ns4.8 protein family.</text>
</comment>
<dbReference type="EMBL" id="MH249786">
    <property type="protein sequence ID" value="QAY30022.1"/>
    <property type="molecule type" value="Genomic_RNA"/>
</dbReference>
<dbReference type="Pfam" id="PF03905">
    <property type="entry name" value="Corona_NS4"/>
    <property type="match status" value="1"/>
</dbReference>
<organism evidence="4">
    <name type="scientific">Canine respiratory coronavirus</name>
    <dbReference type="NCBI Taxonomy" id="215681"/>
    <lineage>
        <taxon>Viruses</taxon>
        <taxon>Riboviria</taxon>
        <taxon>Orthornavirae</taxon>
        <taxon>Pisuviricota</taxon>
        <taxon>Pisoniviricetes</taxon>
        <taxon>Nidovirales</taxon>
        <taxon>Cornidovirineae</taxon>
        <taxon>Coronaviridae</taxon>
        <taxon>Orthocoronavirinae</taxon>
        <taxon>Betacoronavirus</taxon>
        <taxon>Embecovirus</taxon>
        <taxon>Betacoronavirus gravedinis</taxon>
        <taxon>Betacoronavirus 1</taxon>
    </lineage>
</organism>
<gene>
    <name evidence="4" type="primary">ORF4b</name>
</gene>
<evidence type="ECO:0000313" key="4">
    <source>
        <dbReference type="EMBL" id="QAY30022.1"/>
    </source>
</evidence>
<proteinExistence type="inferred from homology"/>